<reference evidence="1 2" key="1">
    <citation type="submission" date="2014-02" db="EMBL/GenBank/DDBJ databases">
        <title>The small core and large imbalanced accessory genome model reveals a collaborative survival strategy of Sorangium cellulosum strains in nature.</title>
        <authorList>
            <person name="Han K."/>
            <person name="Peng R."/>
            <person name="Blom J."/>
            <person name="Li Y.-Z."/>
        </authorList>
    </citation>
    <scope>NUCLEOTIDE SEQUENCE [LARGE SCALE GENOMIC DNA]</scope>
    <source>
        <strain evidence="1 2">So0008-312</strain>
    </source>
</reference>
<proteinExistence type="predicted"/>
<comment type="caution">
    <text evidence="1">The sequence shown here is derived from an EMBL/GenBank/DDBJ whole genome shotgun (WGS) entry which is preliminary data.</text>
</comment>
<protein>
    <submittedName>
        <fullName evidence="1">Uncharacterized protein</fullName>
    </submittedName>
</protein>
<sequence length="115" mass="12933">MSSMESFVAFIPLSNWLRGFDRYAMRYPKALIHESAFPDAFYMLKDGEPFAPGLEARGLRTRAICALQRGGVDDAAKVRAYLERSAEEGFQEVCFKELYISSLSENPWAPSAANQ</sequence>
<evidence type="ECO:0000313" key="2">
    <source>
        <dbReference type="Proteomes" id="UP000075260"/>
    </source>
</evidence>
<dbReference type="EMBL" id="JEMA01000562">
    <property type="protein sequence ID" value="KYF68553.1"/>
    <property type="molecule type" value="Genomic_DNA"/>
</dbReference>
<dbReference type="AlphaFoldDB" id="A0A150QKT0"/>
<evidence type="ECO:0000313" key="1">
    <source>
        <dbReference type="EMBL" id="KYF68553.1"/>
    </source>
</evidence>
<dbReference type="Proteomes" id="UP000075260">
    <property type="component" value="Unassembled WGS sequence"/>
</dbReference>
<gene>
    <name evidence="1" type="ORF">BE15_18450</name>
</gene>
<organism evidence="1 2">
    <name type="scientific">Sorangium cellulosum</name>
    <name type="common">Polyangium cellulosum</name>
    <dbReference type="NCBI Taxonomy" id="56"/>
    <lineage>
        <taxon>Bacteria</taxon>
        <taxon>Pseudomonadati</taxon>
        <taxon>Myxococcota</taxon>
        <taxon>Polyangia</taxon>
        <taxon>Polyangiales</taxon>
        <taxon>Polyangiaceae</taxon>
        <taxon>Sorangium</taxon>
    </lineage>
</organism>
<accession>A0A150QKT0</accession>
<name>A0A150QKT0_SORCE</name>